<gene>
    <name evidence="2" type="ORF">HUK65_08855</name>
</gene>
<accession>A0A7Z0KXT1</accession>
<dbReference type="Proteomes" id="UP000529417">
    <property type="component" value="Unassembled WGS sequence"/>
</dbReference>
<evidence type="ECO:0000313" key="2">
    <source>
        <dbReference type="EMBL" id="NYS25102.1"/>
    </source>
</evidence>
<proteinExistence type="predicted"/>
<protein>
    <submittedName>
        <fullName evidence="2">Uncharacterized protein</fullName>
    </submittedName>
</protein>
<name>A0A7Z0KXT1_9RHOB</name>
<organism evidence="2 3">
    <name type="scientific">Rhabdonatronobacter sediminivivens</name>
    <dbReference type="NCBI Taxonomy" id="2743469"/>
    <lineage>
        <taxon>Bacteria</taxon>
        <taxon>Pseudomonadati</taxon>
        <taxon>Pseudomonadota</taxon>
        <taxon>Alphaproteobacteria</taxon>
        <taxon>Rhodobacterales</taxon>
        <taxon>Paracoccaceae</taxon>
        <taxon>Rhabdonatronobacter</taxon>
    </lineage>
</organism>
<dbReference type="EMBL" id="JACBXS010000015">
    <property type="protein sequence ID" value="NYS25102.1"/>
    <property type="molecule type" value="Genomic_DNA"/>
</dbReference>
<comment type="caution">
    <text evidence="2">The sequence shown here is derived from an EMBL/GenBank/DDBJ whole genome shotgun (WGS) entry which is preliminary data.</text>
</comment>
<feature type="region of interest" description="Disordered" evidence="1">
    <location>
        <begin position="31"/>
        <end position="110"/>
    </location>
</feature>
<keyword evidence="3" id="KW-1185">Reference proteome</keyword>
<reference evidence="2 3" key="1">
    <citation type="journal article" date="2000" name="Arch. Microbiol.">
        <title>Rhodobaca bogoriensis gen. nov. and sp. nov., an alkaliphilic purple nonsulfur bacterium from African Rift Valley soda lakes.</title>
        <authorList>
            <person name="Milford A.D."/>
            <person name="Achenbach L.A."/>
            <person name="Jung D.O."/>
            <person name="Madigan M.T."/>
        </authorList>
    </citation>
    <scope>NUCLEOTIDE SEQUENCE [LARGE SCALE GENOMIC DNA]</scope>
    <source>
        <strain evidence="2 3">2376</strain>
    </source>
</reference>
<evidence type="ECO:0000313" key="3">
    <source>
        <dbReference type="Proteomes" id="UP000529417"/>
    </source>
</evidence>
<dbReference type="AlphaFoldDB" id="A0A7Z0KXT1"/>
<sequence length="110" mass="11963">MALEEFQHQAHGTFGIDARAGVIGTIELGHSGAKPREVKTPINPQQHMVVRDPSPHRTGDEQVRLTTFLPPRKRCRPAPERRSESEASGIFSGHPDCFPAALSPPGKAAH</sequence>
<evidence type="ECO:0000256" key="1">
    <source>
        <dbReference type="SAM" id="MobiDB-lite"/>
    </source>
</evidence>
<feature type="compositionally biased region" description="Basic and acidic residues" evidence="1">
    <location>
        <begin position="49"/>
        <end position="63"/>
    </location>
</feature>